<sequence>MKNSSGKPRAGAVRKGRKGPQVGSGGQGRQALEGRKPTPKAEDRPYHPAGKRKAAQERYEAAGGKARVSGRGGAAAPRGASGAARRSKSGDETEIVTGRNSVVEALRARIPATALYVAARVEMDDRVKEALKLATSRGIAILEVMRPELDRLAGRDSVHQGLALKVPPYEYAHPGELLDEVVGRGETPLFVALDGITDPRNLGAIIRSTAAFGGHGVIVPQRRSVGVTASAWKTSAGAAARTPVAMAPNLTQTLKAFKDAGVFVLGLDGGGDVSLPGLELADRPVVVVVGSEGKGLSRLVTETCDAVVSIPISAATESLNAGIAASVTLYEIARLRAISR</sequence>
<accession>A0ABW1VHP3</accession>
<dbReference type="SUPFAM" id="SSF55315">
    <property type="entry name" value="L30e-like"/>
    <property type="match status" value="1"/>
</dbReference>
<dbReference type="CDD" id="cd18103">
    <property type="entry name" value="SpoU-like_RlmB"/>
    <property type="match status" value="1"/>
</dbReference>
<keyword evidence="3" id="KW-0808">Transferase</keyword>
<dbReference type="SMART" id="SM00967">
    <property type="entry name" value="SpoU_sub_bind"/>
    <property type="match status" value="1"/>
</dbReference>
<organism evidence="6 7">
    <name type="scientific">Luethyella okanaganae</name>
    <dbReference type="NCBI Taxonomy" id="69372"/>
    <lineage>
        <taxon>Bacteria</taxon>
        <taxon>Bacillati</taxon>
        <taxon>Actinomycetota</taxon>
        <taxon>Actinomycetes</taxon>
        <taxon>Micrococcales</taxon>
        <taxon>Microbacteriaceae</taxon>
        <taxon>Luethyella</taxon>
    </lineage>
</organism>
<dbReference type="InterPro" id="IPR029028">
    <property type="entry name" value="Alpha/beta_knot_MTases"/>
</dbReference>
<feature type="compositionally biased region" description="Basic and acidic residues" evidence="4">
    <location>
        <begin position="32"/>
        <end position="46"/>
    </location>
</feature>
<dbReference type="PANTHER" id="PTHR46429:SF1">
    <property type="entry name" value="23S RRNA (GUANOSINE-2'-O-)-METHYLTRANSFERASE RLMB"/>
    <property type="match status" value="1"/>
</dbReference>
<dbReference type="EMBL" id="JBHSTP010000003">
    <property type="protein sequence ID" value="MFC6357027.1"/>
    <property type="molecule type" value="Genomic_DNA"/>
</dbReference>
<proteinExistence type="inferred from homology"/>
<dbReference type="InterPro" id="IPR001537">
    <property type="entry name" value="SpoU_MeTrfase"/>
</dbReference>
<dbReference type="Pfam" id="PF08032">
    <property type="entry name" value="SpoU_sub_bind"/>
    <property type="match status" value="1"/>
</dbReference>
<dbReference type="Pfam" id="PF00588">
    <property type="entry name" value="SpoU_methylase"/>
    <property type="match status" value="1"/>
</dbReference>
<comment type="similarity">
    <text evidence="1">Belongs to the class IV-like SAM-binding methyltransferase superfamily. RNA methyltransferase TrmH family.</text>
</comment>
<dbReference type="InterPro" id="IPR013123">
    <property type="entry name" value="SpoU_subst-bd"/>
</dbReference>
<evidence type="ECO:0000313" key="7">
    <source>
        <dbReference type="Proteomes" id="UP001596306"/>
    </source>
</evidence>
<dbReference type="InterPro" id="IPR029026">
    <property type="entry name" value="tRNA_m1G_MTases_N"/>
</dbReference>
<dbReference type="SUPFAM" id="SSF75217">
    <property type="entry name" value="alpha/beta knot"/>
    <property type="match status" value="1"/>
</dbReference>
<keyword evidence="7" id="KW-1185">Reference proteome</keyword>
<gene>
    <name evidence="6" type="primary">rlmB</name>
    <name evidence="6" type="ORF">ACFQB0_13010</name>
</gene>
<dbReference type="NCBIfam" id="TIGR00186">
    <property type="entry name" value="rRNA_methyl_3"/>
    <property type="match status" value="1"/>
</dbReference>
<dbReference type="InterPro" id="IPR029064">
    <property type="entry name" value="Ribosomal_eL30-like_sf"/>
</dbReference>
<dbReference type="Proteomes" id="UP001596306">
    <property type="component" value="Unassembled WGS sequence"/>
</dbReference>
<dbReference type="InterPro" id="IPR004441">
    <property type="entry name" value="rRNA_MeTrfase_TrmH"/>
</dbReference>
<keyword evidence="2" id="KW-0489">Methyltransferase</keyword>
<comment type="caution">
    <text evidence="6">The sequence shown here is derived from an EMBL/GenBank/DDBJ whole genome shotgun (WGS) entry which is preliminary data.</text>
</comment>
<feature type="compositionally biased region" description="Low complexity" evidence="4">
    <location>
        <begin position="61"/>
        <end position="84"/>
    </location>
</feature>
<evidence type="ECO:0000256" key="4">
    <source>
        <dbReference type="SAM" id="MobiDB-lite"/>
    </source>
</evidence>
<evidence type="ECO:0000256" key="2">
    <source>
        <dbReference type="ARBA" id="ARBA00022603"/>
    </source>
</evidence>
<evidence type="ECO:0000259" key="5">
    <source>
        <dbReference type="SMART" id="SM00967"/>
    </source>
</evidence>
<dbReference type="Gene3D" id="3.40.1280.10">
    <property type="match status" value="1"/>
</dbReference>
<feature type="domain" description="RNA 2-O ribose methyltransferase substrate binding" evidence="5">
    <location>
        <begin position="95"/>
        <end position="172"/>
    </location>
</feature>
<evidence type="ECO:0000313" key="6">
    <source>
        <dbReference type="EMBL" id="MFC6357027.1"/>
    </source>
</evidence>
<dbReference type="RefSeq" id="WP_386732360.1">
    <property type="nucleotide sequence ID" value="NZ_JBHSTP010000003.1"/>
</dbReference>
<protein>
    <submittedName>
        <fullName evidence="6">23S rRNA (Guanosine(2251)-2'-O)-methyltransferase RlmB</fullName>
    </submittedName>
</protein>
<evidence type="ECO:0000256" key="1">
    <source>
        <dbReference type="ARBA" id="ARBA00007228"/>
    </source>
</evidence>
<dbReference type="PANTHER" id="PTHR46429">
    <property type="entry name" value="23S RRNA (GUANOSINE-2'-O-)-METHYLTRANSFERASE RLMB"/>
    <property type="match status" value="1"/>
</dbReference>
<reference evidence="7" key="1">
    <citation type="journal article" date="2019" name="Int. J. Syst. Evol. Microbiol.">
        <title>The Global Catalogue of Microorganisms (GCM) 10K type strain sequencing project: providing services to taxonomists for standard genome sequencing and annotation.</title>
        <authorList>
            <consortium name="The Broad Institute Genomics Platform"/>
            <consortium name="The Broad Institute Genome Sequencing Center for Infectious Disease"/>
            <person name="Wu L."/>
            <person name="Ma J."/>
        </authorList>
    </citation>
    <scope>NUCLEOTIDE SEQUENCE [LARGE SCALE GENOMIC DNA]</scope>
    <source>
        <strain evidence="7">CCUG 43304</strain>
    </source>
</reference>
<name>A0ABW1VHP3_9MICO</name>
<evidence type="ECO:0000256" key="3">
    <source>
        <dbReference type="ARBA" id="ARBA00022679"/>
    </source>
</evidence>
<feature type="region of interest" description="Disordered" evidence="4">
    <location>
        <begin position="1"/>
        <end position="95"/>
    </location>
</feature>
<dbReference type="Gene3D" id="3.30.1330.30">
    <property type="match status" value="1"/>
</dbReference>